<feature type="compositionally biased region" description="Basic and acidic residues" evidence="1">
    <location>
        <begin position="379"/>
        <end position="398"/>
    </location>
</feature>
<feature type="compositionally biased region" description="Pro residues" evidence="1">
    <location>
        <begin position="505"/>
        <end position="514"/>
    </location>
</feature>
<feature type="compositionally biased region" description="Basic residues" evidence="1">
    <location>
        <begin position="518"/>
        <end position="529"/>
    </location>
</feature>
<proteinExistence type="predicted"/>
<dbReference type="Proteomes" id="UP000504624">
    <property type="component" value="Unplaced"/>
</dbReference>
<sequence>MDSDLLNLPIGVKIPVKPGTKPVFCRGKVGEKLHQPFPYFTLDDPYSHHLTIDYNCLHDPHLRDYHKRKDVLKLLRRRGFVTSDDKECVQPPPAKLKHGTQLPGATKASRPGKRWMQTHKPYCPPPPKRRETTRKLQQSKTVKAALDEDQTYTTADLGQEDATLPGSVSTGADSQGKPDIAADGQVKAVSEQLTAAEAQKLKELVEAVVLRVFGKLKVPQDKRVDFLKNAAQGIRGTSSGMRAQPSETPQDHCQEMETVAQELVATVLEMLGDHLESQASDQGAAASLEEQPVDGGATQADKSEETETATSHRACLEACLDKLTGLVVKNVRNLLKSMVASQFGRDSSGEHTEILELPKGQTSNIQPEPSQTLPSKQGMEARRGFPRASERQRLEASKGTKLPPLQPKRRAERTGYAKTLEPEVLATVKESLENEEDATTSGNTLDIRTMAKQIIQSAIQRICQCGPAPTPEEDFKGTTASQGRKESSAAEDTLPSVGRRISRQPVPPAGPKPPARAGARRRAVRPKPV</sequence>
<dbReference type="GeneID" id="108508012"/>
<name>A0A6J0J158_9PASS</name>
<feature type="region of interest" description="Disordered" evidence="1">
    <location>
        <begin position="465"/>
        <end position="529"/>
    </location>
</feature>
<feature type="region of interest" description="Disordered" evidence="1">
    <location>
        <begin position="357"/>
        <end position="422"/>
    </location>
</feature>
<feature type="region of interest" description="Disordered" evidence="1">
    <location>
        <begin position="153"/>
        <end position="179"/>
    </location>
</feature>
<evidence type="ECO:0000313" key="2">
    <source>
        <dbReference type="Proteomes" id="UP000504624"/>
    </source>
</evidence>
<evidence type="ECO:0000313" key="3">
    <source>
        <dbReference type="RefSeq" id="XP_017691974.1"/>
    </source>
</evidence>
<dbReference type="RefSeq" id="XP_017691974.1">
    <property type="nucleotide sequence ID" value="XM_017836485.1"/>
</dbReference>
<feature type="region of interest" description="Disordered" evidence="1">
    <location>
        <begin position="277"/>
        <end position="309"/>
    </location>
</feature>
<protein>
    <submittedName>
        <fullName evidence="3">Uncharacterized protein LOC108508012</fullName>
    </submittedName>
</protein>
<dbReference type="PANTHER" id="PTHR47315:SF3">
    <property type="entry name" value="FIBROUS SHEATH-INTERACTING PROTEIN 2-LIKE"/>
    <property type="match status" value="1"/>
</dbReference>
<dbReference type="AlphaFoldDB" id="A0A6J0J158"/>
<accession>A0A6J0J158</accession>
<dbReference type="InterPro" id="IPR038891">
    <property type="entry name" value="FSIP2"/>
</dbReference>
<organism evidence="2 3">
    <name type="scientific">Lepidothrix coronata</name>
    <name type="common">blue-crowned manakin</name>
    <dbReference type="NCBI Taxonomy" id="321398"/>
    <lineage>
        <taxon>Eukaryota</taxon>
        <taxon>Metazoa</taxon>
        <taxon>Chordata</taxon>
        <taxon>Craniata</taxon>
        <taxon>Vertebrata</taxon>
        <taxon>Euteleostomi</taxon>
        <taxon>Archelosauria</taxon>
        <taxon>Archosauria</taxon>
        <taxon>Dinosauria</taxon>
        <taxon>Saurischia</taxon>
        <taxon>Theropoda</taxon>
        <taxon>Coelurosauria</taxon>
        <taxon>Aves</taxon>
        <taxon>Neognathae</taxon>
        <taxon>Neoaves</taxon>
        <taxon>Telluraves</taxon>
        <taxon>Australaves</taxon>
        <taxon>Passeriformes</taxon>
        <taxon>Pipridae</taxon>
        <taxon>Lepidothrix</taxon>
    </lineage>
</organism>
<reference evidence="3" key="1">
    <citation type="submission" date="2025-08" db="UniProtKB">
        <authorList>
            <consortium name="RefSeq"/>
        </authorList>
    </citation>
    <scope>IDENTIFICATION</scope>
</reference>
<keyword evidence="2" id="KW-1185">Reference proteome</keyword>
<feature type="region of interest" description="Disordered" evidence="1">
    <location>
        <begin position="84"/>
        <end position="136"/>
    </location>
</feature>
<evidence type="ECO:0000256" key="1">
    <source>
        <dbReference type="SAM" id="MobiDB-lite"/>
    </source>
</evidence>
<dbReference type="OrthoDB" id="9218558at2759"/>
<gene>
    <name evidence="3" type="primary">LOC108508012</name>
</gene>
<feature type="compositionally biased region" description="Polar residues" evidence="1">
    <location>
        <begin position="360"/>
        <end position="375"/>
    </location>
</feature>
<dbReference type="PANTHER" id="PTHR47315">
    <property type="entry name" value="FIBROUS SHEATH INTERACTING PROTEIN 2"/>
    <property type="match status" value="1"/>
</dbReference>